<keyword evidence="6" id="KW-0028">Amino-acid biosynthesis</keyword>
<feature type="binding site" evidence="14">
    <location>
        <position position="69"/>
    </location>
    <ligand>
        <name>Mg(2+)</name>
        <dbReference type="ChEBI" id="CHEBI:18420"/>
        <label>1</label>
        <note>catalytic</note>
    </ligand>
</feature>
<dbReference type="Proteomes" id="UP000598360">
    <property type="component" value="Unassembled WGS sequence"/>
</dbReference>
<keyword evidence="9 14" id="KW-0460">Magnesium</keyword>
<dbReference type="NCBIfam" id="TIGR02067">
    <property type="entry name" value="his_9_HisN"/>
    <property type="match status" value="1"/>
</dbReference>
<evidence type="ECO:0000256" key="14">
    <source>
        <dbReference type="PIRSR" id="PIRSR600760-2"/>
    </source>
</evidence>
<dbReference type="InterPro" id="IPR011809">
    <property type="entry name" value="His_9_proposed"/>
</dbReference>
<dbReference type="EMBL" id="JADEYC010000015">
    <property type="protein sequence ID" value="MBE9374750.1"/>
    <property type="molecule type" value="Genomic_DNA"/>
</dbReference>
<keyword evidence="8 16" id="KW-0378">Hydrolase</keyword>
<comment type="function">
    <text evidence="12">Catalyzes the dephosphorylation of histidinol-phosphate to histidinol, the direct precursor of histidine.</text>
</comment>
<evidence type="ECO:0000256" key="11">
    <source>
        <dbReference type="ARBA" id="ARBA00049158"/>
    </source>
</evidence>
<dbReference type="PANTHER" id="PTHR20854">
    <property type="entry name" value="INOSITOL MONOPHOSPHATASE"/>
    <property type="match status" value="1"/>
</dbReference>
<evidence type="ECO:0000256" key="13">
    <source>
        <dbReference type="NCBIfam" id="TIGR02067"/>
    </source>
</evidence>
<accession>A0A929FZN0</accession>
<dbReference type="InterPro" id="IPR020583">
    <property type="entry name" value="Inositol_monoP_metal-BS"/>
</dbReference>
<sequence length="260" mass="27560">MNVDSSDVKLAELLADTADAITTSRVGSSNLRVERKPDRTPVSDADTAVEDEVRAVLARERPDDTVVGEEGGGAITSGRTWVIDPIDGTKAFLRGLPVWATLVALLVDGQPVAGAVSAPALGRRWWAGLGHGAYVRGFDGETRQMAVSAVSQLDDAIVSSSHLGTWPEFHNRDAYLSLVDACWEDRAYGDFWSHCLVAEGALDLAADPIVNAWDVAPLKIVVEEAGGRFTDLTGADTITGGNALSTNSLLHGRALTLLAR</sequence>
<dbReference type="SUPFAM" id="SSF56655">
    <property type="entry name" value="Carbohydrate phosphatase"/>
    <property type="match status" value="1"/>
</dbReference>
<feature type="binding site" evidence="14">
    <location>
        <position position="84"/>
    </location>
    <ligand>
        <name>Mg(2+)</name>
        <dbReference type="ChEBI" id="CHEBI:18420"/>
        <label>1</label>
        <note>catalytic</note>
    </ligand>
</feature>
<comment type="pathway">
    <text evidence="2">Amino-acid biosynthesis; L-histidine biosynthesis; L-histidine from 5-phospho-alpha-D-ribose 1-diphosphate: step 8/9.</text>
</comment>
<evidence type="ECO:0000256" key="1">
    <source>
        <dbReference type="ARBA" id="ARBA00001946"/>
    </source>
</evidence>
<evidence type="ECO:0000256" key="5">
    <source>
        <dbReference type="ARBA" id="ARBA00021697"/>
    </source>
</evidence>
<dbReference type="PANTHER" id="PTHR20854:SF4">
    <property type="entry name" value="INOSITOL-1-MONOPHOSPHATASE-RELATED"/>
    <property type="match status" value="1"/>
</dbReference>
<evidence type="ECO:0000313" key="17">
    <source>
        <dbReference type="Proteomes" id="UP000598360"/>
    </source>
</evidence>
<dbReference type="EC" id="3.1.3.15" evidence="4 13"/>
<keyword evidence="17" id="KW-1185">Reference proteome</keyword>
<dbReference type="Pfam" id="PF00459">
    <property type="entry name" value="Inositol_P"/>
    <property type="match status" value="1"/>
</dbReference>
<feature type="binding site" evidence="14">
    <location>
        <position position="86"/>
    </location>
    <ligand>
        <name>Mg(2+)</name>
        <dbReference type="ChEBI" id="CHEBI:18420"/>
        <label>1</label>
        <note>catalytic</note>
    </ligand>
</feature>
<evidence type="ECO:0000256" key="6">
    <source>
        <dbReference type="ARBA" id="ARBA00022605"/>
    </source>
</evidence>
<dbReference type="GO" id="GO:0008934">
    <property type="term" value="F:inositol monophosphate 1-phosphatase activity"/>
    <property type="evidence" value="ECO:0007669"/>
    <property type="project" value="TreeGrafter"/>
</dbReference>
<dbReference type="GO" id="GO:0006020">
    <property type="term" value="P:inositol metabolic process"/>
    <property type="evidence" value="ECO:0007669"/>
    <property type="project" value="TreeGrafter"/>
</dbReference>
<feature type="compositionally biased region" description="Basic and acidic residues" evidence="15">
    <location>
        <begin position="32"/>
        <end position="41"/>
    </location>
</feature>
<dbReference type="FunFam" id="3.30.540.10:FF:000003">
    <property type="entry name" value="Inositol-1-monophosphatase"/>
    <property type="match status" value="1"/>
</dbReference>
<feature type="region of interest" description="Disordered" evidence="15">
    <location>
        <begin position="27"/>
        <end position="46"/>
    </location>
</feature>
<evidence type="ECO:0000256" key="12">
    <source>
        <dbReference type="ARBA" id="ARBA00053547"/>
    </source>
</evidence>
<dbReference type="GO" id="GO:0007165">
    <property type="term" value="P:signal transduction"/>
    <property type="evidence" value="ECO:0007669"/>
    <property type="project" value="TreeGrafter"/>
</dbReference>
<comment type="caution">
    <text evidence="16">The sequence shown here is derived from an EMBL/GenBank/DDBJ whole genome shotgun (WGS) entry which is preliminary data.</text>
</comment>
<feature type="binding site" evidence="14">
    <location>
        <position position="214"/>
    </location>
    <ligand>
        <name>Mg(2+)</name>
        <dbReference type="ChEBI" id="CHEBI:18420"/>
        <label>1</label>
        <note>catalytic</note>
    </ligand>
</feature>
<name>A0A929FZN0_9PSEU</name>
<comment type="similarity">
    <text evidence="3">Belongs to the inositol monophosphatase superfamily.</text>
</comment>
<dbReference type="GO" id="GO:0004401">
    <property type="term" value="F:histidinol-phosphatase activity"/>
    <property type="evidence" value="ECO:0007669"/>
    <property type="project" value="UniProtKB-UniRule"/>
</dbReference>
<evidence type="ECO:0000256" key="10">
    <source>
        <dbReference type="ARBA" id="ARBA00023102"/>
    </source>
</evidence>
<dbReference type="Gene3D" id="3.30.540.10">
    <property type="entry name" value="Fructose-1,6-Bisphosphatase, subunit A, domain 1"/>
    <property type="match status" value="1"/>
</dbReference>
<organism evidence="16 17">
    <name type="scientific">Saccharopolyspora montiporae</name>
    <dbReference type="NCBI Taxonomy" id="2781240"/>
    <lineage>
        <taxon>Bacteria</taxon>
        <taxon>Bacillati</taxon>
        <taxon>Actinomycetota</taxon>
        <taxon>Actinomycetes</taxon>
        <taxon>Pseudonocardiales</taxon>
        <taxon>Pseudonocardiaceae</taxon>
        <taxon>Saccharopolyspora</taxon>
    </lineage>
</organism>
<dbReference type="PROSITE" id="PS00629">
    <property type="entry name" value="IMP_1"/>
    <property type="match status" value="1"/>
</dbReference>
<protein>
    <recommendedName>
        <fullName evidence="5 13">Histidinol-phosphatase</fullName>
        <ecNumber evidence="4 13">3.1.3.15</ecNumber>
    </recommendedName>
</protein>
<reference evidence="16" key="1">
    <citation type="submission" date="2020-10" db="EMBL/GenBank/DDBJ databases">
        <title>Diversity and distribution of actinomycetes associated with coral in the coast of Hainan.</title>
        <authorList>
            <person name="Li F."/>
        </authorList>
    </citation>
    <scope>NUCLEOTIDE SEQUENCE</scope>
    <source>
        <strain evidence="16">HNM0983</strain>
    </source>
</reference>
<evidence type="ECO:0000256" key="9">
    <source>
        <dbReference type="ARBA" id="ARBA00022842"/>
    </source>
</evidence>
<evidence type="ECO:0000256" key="2">
    <source>
        <dbReference type="ARBA" id="ARBA00004970"/>
    </source>
</evidence>
<dbReference type="Gene3D" id="3.40.190.80">
    <property type="match status" value="1"/>
</dbReference>
<dbReference type="InterPro" id="IPR000760">
    <property type="entry name" value="Inositol_monophosphatase-like"/>
</dbReference>
<keyword evidence="10" id="KW-0368">Histidine biosynthesis</keyword>
<comment type="cofactor">
    <cofactor evidence="1 14">
        <name>Mg(2+)</name>
        <dbReference type="ChEBI" id="CHEBI:18420"/>
    </cofactor>
</comment>
<gene>
    <name evidence="16" type="primary">hisN</name>
    <name evidence="16" type="ORF">IQ251_09860</name>
</gene>
<dbReference type="GO" id="GO:0000105">
    <property type="term" value="P:L-histidine biosynthetic process"/>
    <property type="evidence" value="ECO:0007669"/>
    <property type="project" value="UniProtKB-UniRule"/>
</dbReference>
<evidence type="ECO:0000256" key="7">
    <source>
        <dbReference type="ARBA" id="ARBA00022723"/>
    </source>
</evidence>
<feature type="binding site" evidence="14">
    <location>
        <position position="87"/>
    </location>
    <ligand>
        <name>Mg(2+)</name>
        <dbReference type="ChEBI" id="CHEBI:18420"/>
        <label>1</label>
        <note>catalytic</note>
    </ligand>
</feature>
<dbReference type="RefSeq" id="WP_193928192.1">
    <property type="nucleotide sequence ID" value="NZ_JADEYC010000015.1"/>
</dbReference>
<dbReference type="GO" id="GO:0046872">
    <property type="term" value="F:metal ion binding"/>
    <property type="evidence" value="ECO:0007669"/>
    <property type="project" value="UniProtKB-KW"/>
</dbReference>
<keyword evidence="7 14" id="KW-0479">Metal-binding</keyword>
<evidence type="ECO:0000313" key="16">
    <source>
        <dbReference type="EMBL" id="MBE9374750.1"/>
    </source>
</evidence>
<dbReference type="AlphaFoldDB" id="A0A929FZN0"/>
<evidence type="ECO:0000256" key="4">
    <source>
        <dbReference type="ARBA" id="ARBA00013085"/>
    </source>
</evidence>
<proteinExistence type="inferred from homology"/>
<evidence type="ECO:0000256" key="8">
    <source>
        <dbReference type="ARBA" id="ARBA00022801"/>
    </source>
</evidence>
<evidence type="ECO:0000256" key="3">
    <source>
        <dbReference type="ARBA" id="ARBA00009759"/>
    </source>
</evidence>
<evidence type="ECO:0000256" key="15">
    <source>
        <dbReference type="SAM" id="MobiDB-lite"/>
    </source>
</evidence>
<comment type="catalytic activity">
    <reaction evidence="11">
        <text>L-histidinol phosphate + H2O = L-histidinol + phosphate</text>
        <dbReference type="Rhea" id="RHEA:14465"/>
        <dbReference type="ChEBI" id="CHEBI:15377"/>
        <dbReference type="ChEBI" id="CHEBI:43474"/>
        <dbReference type="ChEBI" id="CHEBI:57699"/>
        <dbReference type="ChEBI" id="CHEBI:57980"/>
        <dbReference type="EC" id="3.1.3.15"/>
    </reaction>
</comment>
<dbReference type="PRINTS" id="PR00377">
    <property type="entry name" value="IMPHPHTASES"/>
</dbReference>